<dbReference type="Proteomes" id="UP000001075">
    <property type="component" value="Unassembled WGS sequence"/>
</dbReference>
<dbReference type="GO" id="GO:0016874">
    <property type="term" value="F:ligase activity"/>
    <property type="evidence" value="ECO:0007669"/>
    <property type="project" value="UniProtKB-KW"/>
</dbReference>
<gene>
    <name evidence="8" type="ORF">H671_3g8832</name>
    <name evidence="7" type="ORF">I79_003899</name>
</gene>
<reference evidence="8" key="4">
    <citation type="submission" date="2013-03" db="EMBL/GenBank/DDBJ databases">
        <title>Chinese hamster genome sequenced from sorted chromosomes.</title>
        <authorList>
            <person name="Brinkrolf K."/>
            <person name="Rupp O."/>
            <person name="Laux H."/>
            <person name="Kollin F."/>
            <person name="Ernst W."/>
            <person name="Linke B."/>
            <person name="Kofler R."/>
            <person name="Romand S."/>
            <person name="Hesse F."/>
            <person name="Budach W.E."/>
            <person name="Galosy S."/>
            <person name="Muller D."/>
            <person name="Noll T."/>
            <person name="Wienberg J."/>
            <person name="Jostock T."/>
            <person name="Leonard M."/>
            <person name="Grillari J."/>
            <person name="Tauch A."/>
            <person name="Goesmann A."/>
            <person name="Helk B."/>
            <person name="Mott J.E."/>
            <person name="Puehler A."/>
            <person name="Borth N."/>
        </authorList>
    </citation>
    <scope>NUCLEOTIDE SEQUENCE</scope>
    <source>
        <strain evidence="8">17A/GY</strain>
    </source>
</reference>
<evidence type="ECO:0000259" key="6">
    <source>
        <dbReference type="PROSITE" id="PS50089"/>
    </source>
</evidence>
<protein>
    <submittedName>
        <fullName evidence="8">E3 ubiquitin-protein ligase</fullName>
    </submittedName>
    <submittedName>
        <fullName evidence="7">RING finger protein 6</fullName>
    </submittedName>
</protein>
<dbReference type="SUPFAM" id="SSF57850">
    <property type="entry name" value="RING/U-box"/>
    <property type="match status" value="1"/>
</dbReference>
<evidence type="ECO:0000256" key="3">
    <source>
        <dbReference type="ARBA" id="ARBA00022833"/>
    </source>
</evidence>
<evidence type="ECO:0000256" key="5">
    <source>
        <dbReference type="SAM" id="MobiDB-lite"/>
    </source>
</evidence>
<evidence type="ECO:0000256" key="1">
    <source>
        <dbReference type="ARBA" id="ARBA00022723"/>
    </source>
</evidence>
<dbReference type="GO" id="GO:0006511">
    <property type="term" value="P:ubiquitin-dependent protein catabolic process"/>
    <property type="evidence" value="ECO:0007669"/>
    <property type="project" value="TreeGrafter"/>
</dbReference>
<dbReference type="Proteomes" id="UP000030759">
    <property type="component" value="Unassembled WGS sequence"/>
</dbReference>
<evidence type="ECO:0000313" key="9">
    <source>
        <dbReference type="Proteomes" id="UP000001075"/>
    </source>
</evidence>
<dbReference type="Gene3D" id="3.30.40.10">
    <property type="entry name" value="Zinc/RING finger domain, C3HC4 (zinc finger)"/>
    <property type="match status" value="1"/>
</dbReference>
<accession>G3H175</accession>
<dbReference type="GO" id="GO:0061630">
    <property type="term" value="F:ubiquitin protein ligase activity"/>
    <property type="evidence" value="ECO:0007669"/>
    <property type="project" value="TreeGrafter"/>
</dbReference>
<proteinExistence type="predicted"/>
<evidence type="ECO:0000313" key="7">
    <source>
        <dbReference type="EMBL" id="EGV96480.1"/>
    </source>
</evidence>
<keyword evidence="2 4" id="KW-0863">Zinc-finger</keyword>
<dbReference type="GO" id="GO:0008270">
    <property type="term" value="F:zinc ion binding"/>
    <property type="evidence" value="ECO:0007669"/>
    <property type="project" value="UniProtKB-KW"/>
</dbReference>
<dbReference type="AlphaFoldDB" id="G3H175"/>
<sequence>MQVELESENQRSRQRLPELYLGLNNMAVADNTAQQGGGSSQARQAQEGSAEMPDVSEPASPQNGNRRQLGRAGSVAEAEALLILRLVRFFLLNEGNGDPVRGLTKEQIDNLSTRSCEQNGADSELGKVCSVCTSDFVAGNKLRQLPRPHEFHIHCIDHWLSKNCTCPVC</sequence>
<dbReference type="PROSITE" id="PS50089">
    <property type="entry name" value="ZF_RING_2"/>
    <property type="match status" value="1"/>
</dbReference>
<organism evidence="7 9">
    <name type="scientific">Cricetulus griseus</name>
    <name type="common">Chinese hamster</name>
    <name type="synonym">Cricetulus barabensis griseus</name>
    <dbReference type="NCBI Taxonomy" id="10029"/>
    <lineage>
        <taxon>Eukaryota</taxon>
        <taxon>Metazoa</taxon>
        <taxon>Chordata</taxon>
        <taxon>Craniata</taxon>
        <taxon>Vertebrata</taxon>
        <taxon>Euteleostomi</taxon>
        <taxon>Mammalia</taxon>
        <taxon>Eutheria</taxon>
        <taxon>Euarchontoglires</taxon>
        <taxon>Glires</taxon>
        <taxon>Rodentia</taxon>
        <taxon>Myomorpha</taxon>
        <taxon>Muroidea</taxon>
        <taxon>Cricetidae</taxon>
        <taxon>Cricetinae</taxon>
        <taxon>Cricetulus</taxon>
    </lineage>
</organism>
<evidence type="ECO:0000313" key="10">
    <source>
        <dbReference type="Proteomes" id="UP000030759"/>
    </source>
</evidence>
<keyword evidence="3" id="KW-0862">Zinc</keyword>
<dbReference type="GO" id="GO:0045893">
    <property type="term" value="P:positive regulation of DNA-templated transcription"/>
    <property type="evidence" value="ECO:0007669"/>
    <property type="project" value="TreeGrafter"/>
</dbReference>
<dbReference type="PANTHER" id="PTHR45931">
    <property type="entry name" value="SI:CH211-59O9.10"/>
    <property type="match status" value="1"/>
</dbReference>
<dbReference type="GO" id="GO:0016567">
    <property type="term" value="P:protein ubiquitination"/>
    <property type="evidence" value="ECO:0007669"/>
    <property type="project" value="TreeGrafter"/>
</dbReference>
<dbReference type="GO" id="GO:0005634">
    <property type="term" value="C:nucleus"/>
    <property type="evidence" value="ECO:0007669"/>
    <property type="project" value="TreeGrafter"/>
</dbReference>
<dbReference type="Pfam" id="PF13639">
    <property type="entry name" value="zf-RING_2"/>
    <property type="match status" value="1"/>
</dbReference>
<dbReference type="InterPro" id="IPR051834">
    <property type="entry name" value="RING_finger_E3_ligase"/>
</dbReference>
<keyword evidence="1" id="KW-0479">Metal-binding</keyword>
<dbReference type="PANTHER" id="PTHR45931:SF2">
    <property type="entry name" value="E3 UBIQUITIN-PROTEIN LIGASE RNF6"/>
    <property type="match status" value="1"/>
</dbReference>
<keyword evidence="8" id="KW-0436">Ligase</keyword>
<feature type="compositionally biased region" description="Low complexity" evidence="5">
    <location>
        <begin position="40"/>
        <end position="51"/>
    </location>
</feature>
<reference evidence="10" key="3">
    <citation type="journal article" date="2013" name="Nat. Biotechnol.">
        <title>Chinese hamster genome sequenced from sorted chromosomes.</title>
        <authorList>
            <person name="Brinkrolf K."/>
            <person name="Rupp O."/>
            <person name="Laux H."/>
            <person name="Kollin F."/>
            <person name="Ernst W."/>
            <person name="Linke B."/>
            <person name="Kofler R."/>
            <person name="Romand S."/>
            <person name="Hesse F."/>
            <person name="Budach W.E."/>
            <person name="Galosy S."/>
            <person name="Muller D."/>
            <person name="Noll T."/>
            <person name="Wienberg J."/>
            <person name="Jostock T."/>
            <person name="Leonard M."/>
            <person name="Grillari J."/>
            <person name="Tauch A."/>
            <person name="Goesmann A."/>
            <person name="Helk B."/>
            <person name="Mott J.E."/>
            <person name="Puhler A."/>
            <person name="Borth N."/>
        </authorList>
    </citation>
    <scope>NUCLEOTIDE SEQUENCE [LARGE SCALE GENOMIC DNA]</scope>
    <source>
        <strain evidence="10">17A/GY</strain>
    </source>
</reference>
<evidence type="ECO:0000256" key="4">
    <source>
        <dbReference type="PROSITE-ProRule" id="PRU00175"/>
    </source>
</evidence>
<dbReference type="EMBL" id="JH000102">
    <property type="protein sequence ID" value="EGV96480.1"/>
    <property type="molecule type" value="Genomic_DNA"/>
</dbReference>
<dbReference type="InterPro" id="IPR013083">
    <property type="entry name" value="Znf_RING/FYVE/PHD"/>
</dbReference>
<reference evidence="7" key="2">
    <citation type="submission" date="2011-08" db="EMBL/GenBank/DDBJ databases">
        <title>The genomic sequence of the Chinese hamster ovary CHO-K1 cell line.</title>
        <authorList>
            <person name="Xu X."/>
            <person name="Nagarajan H."/>
            <person name="Lewis N.E."/>
            <person name="Pan S."/>
            <person name="Cai Z."/>
            <person name="Liu X."/>
            <person name="Chen W."/>
            <person name="Xie M."/>
            <person name="Wang W."/>
            <person name="Hammond S."/>
            <person name="Andersen M.R."/>
            <person name="Neff N."/>
            <person name="Passarelli B."/>
            <person name="Koh W."/>
            <person name="Fan C.H."/>
            <person name="Wang J."/>
            <person name="Gui Y."/>
            <person name="Lee K.H."/>
            <person name="Betenbaugh M.J."/>
            <person name="Quake S.R."/>
            <person name="Famili I."/>
            <person name="Palsson B.O."/>
            <person name="Wang J."/>
        </authorList>
    </citation>
    <scope>NUCLEOTIDE SEQUENCE</scope>
</reference>
<name>G3H175_CRIGR</name>
<dbReference type="EMBL" id="KE671212">
    <property type="protein sequence ID" value="ERE80477.1"/>
    <property type="molecule type" value="Genomic_DNA"/>
</dbReference>
<feature type="region of interest" description="Disordered" evidence="5">
    <location>
        <begin position="30"/>
        <end position="71"/>
    </location>
</feature>
<dbReference type="STRING" id="10029.G3H175"/>
<feature type="domain" description="RING-type" evidence="6">
    <location>
        <begin position="129"/>
        <end position="169"/>
    </location>
</feature>
<reference evidence="9" key="1">
    <citation type="journal article" date="2011" name="Nat. Biotechnol.">
        <title>The genomic sequence of the Chinese hamster ovary (CHO)-K1 cell line.</title>
        <authorList>
            <person name="Xu X."/>
            <person name="Nagarajan H."/>
            <person name="Lewis N.E."/>
            <person name="Pan S."/>
            <person name="Cai Z."/>
            <person name="Liu X."/>
            <person name="Chen W."/>
            <person name="Xie M."/>
            <person name="Wang W."/>
            <person name="Hammond S."/>
            <person name="Andersen M.R."/>
            <person name="Neff N."/>
            <person name="Passarelli B."/>
            <person name="Koh W."/>
            <person name="Fan H.C."/>
            <person name="Wang J."/>
            <person name="Gui Y."/>
            <person name="Lee K.H."/>
            <person name="Betenbaugh M.J."/>
            <person name="Quake S.R."/>
            <person name="Famili I."/>
            <person name="Palsson B.O."/>
            <person name="Wang J."/>
        </authorList>
    </citation>
    <scope>NUCLEOTIDE SEQUENCE [LARGE SCALE GENOMIC DNA]</scope>
    <source>
        <strain evidence="9">CHO K1 cell line</strain>
    </source>
</reference>
<evidence type="ECO:0000313" key="8">
    <source>
        <dbReference type="EMBL" id="ERE80477.1"/>
    </source>
</evidence>
<dbReference type="InterPro" id="IPR001841">
    <property type="entry name" value="Znf_RING"/>
</dbReference>
<evidence type="ECO:0000256" key="2">
    <source>
        <dbReference type="ARBA" id="ARBA00022771"/>
    </source>
</evidence>